<dbReference type="GO" id="GO:0016829">
    <property type="term" value="F:lyase activity"/>
    <property type="evidence" value="ECO:0007669"/>
    <property type="project" value="UniProtKB-KW"/>
</dbReference>
<dbReference type="RefSeq" id="WP_115246120.1">
    <property type="nucleotide sequence ID" value="NZ_UHFG01000004.1"/>
</dbReference>
<evidence type="ECO:0000313" key="1">
    <source>
        <dbReference type="EMBL" id="SUN49842.1"/>
    </source>
</evidence>
<dbReference type="EMBL" id="UHFG01000004">
    <property type="protein sequence ID" value="SUN49842.1"/>
    <property type="molecule type" value="Genomic_DNA"/>
</dbReference>
<sequence>MSDYIDLAKTYGGFTNLDANYLNHQLAGLTDQQKLAFITPPPSVINAYFAEIYQKQSPQAATNYYFTLSKALGLFTDDPSFEEIKPFVRLNLSGKAYGFAYQNDKEVALVFSEKAEPKDPNLLFELTQIFPQYMVYEDKGQLKMQAKQFDQGQSEDITPDDALLTKIYHLKNDVVLLKGFNVDELCTLSQAFTGQRYYDFAQREFMIYITQ</sequence>
<keyword evidence="1" id="KW-0456">Lyase</keyword>
<evidence type="ECO:0000313" key="2">
    <source>
        <dbReference type="Proteomes" id="UP000254797"/>
    </source>
</evidence>
<protein>
    <submittedName>
        <fullName evidence="1">Cystathionine beta-lyase</fullName>
    </submittedName>
</protein>
<name>A0A380JXA3_STRDY</name>
<reference evidence="1 2" key="1">
    <citation type="submission" date="2018-06" db="EMBL/GenBank/DDBJ databases">
        <authorList>
            <consortium name="Pathogen Informatics"/>
            <person name="Doyle S."/>
        </authorList>
    </citation>
    <scope>NUCLEOTIDE SEQUENCE [LARGE SCALE GENOMIC DNA]</scope>
    <source>
        <strain evidence="1 2">NCTC4670</strain>
    </source>
</reference>
<gene>
    <name evidence="1" type="ORF">NCTC4670_01084</name>
</gene>
<organism evidence="1 2">
    <name type="scientific">Streptococcus dysgalactiae subsp. dysgalactiae</name>
    <dbReference type="NCBI Taxonomy" id="99822"/>
    <lineage>
        <taxon>Bacteria</taxon>
        <taxon>Bacillati</taxon>
        <taxon>Bacillota</taxon>
        <taxon>Bacilli</taxon>
        <taxon>Lactobacillales</taxon>
        <taxon>Streptococcaceae</taxon>
        <taxon>Streptococcus</taxon>
    </lineage>
</organism>
<dbReference type="Proteomes" id="UP000254797">
    <property type="component" value="Unassembled WGS sequence"/>
</dbReference>
<dbReference type="AlphaFoldDB" id="A0A380JXA3"/>
<accession>A0A380JXA3</accession>
<proteinExistence type="predicted"/>